<evidence type="ECO:0000256" key="5">
    <source>
        <dbReference type="ARBA" id="ARBA00023187"/>
    </source>
</evidence>
<keyword evidence="6" id="KW-0539">Nucleus</keyword>
<dbReference type="Pfam" id="PF12542">
    <property type="entry name" value="CWC25"/>
    <property type="match status" value="1"/>
</dbReference>
<dbReference type="Proteomes" id="UP000276133">
    <property type="component" value="Unassembled WGS sequence"/>
</dbReference>
<keyword evidence="3" id="KW-0747">Spliceosome</keyword>
<feature type="compositionally biased region" description="Basic and acidic residues" evidence="7">
    <location>
        <begin position="75"/>
        <end position="96"/>
    </location>
</feature>
<keyword evidence="5" id="KW-0508">mRNA splicing</keyword>
<gene>
    <name evidence="8" type="ORF">BpHYR1_046393</name>
</gene>
<dbReference type="GO" id="GO:0005681">
    <property type="term" value="C:spliceosomal complex"/>
    <property type="evidence" value="ECO:0007669"/>
    <property type="project" value="UniProtKB-KW"/>
</dbReference>
<evidence type="ECO:0000313" key="9">
    <source>
        <dbReference type="Proteomes" id="UP000276133"/>
    </source>
</evidence>
<evidence type="ECO:0000256" key="7">
    <source>
        <dbReference type="SAM" id="MobiDB-lite"/>
    </source>
</evidence>
<comment type="caution">
    <text evidence="8">The sequence shown here is derived from an EMBL/GenBank/DDBJ whole genome shotgun (WGS) entry which is preliminary data.</text>
</comment>
<reference evidence="8 9" key="1">
    <citation type="journal article" date="2018" name="Sci. Rep.">
        <title>Genomic signatures of local adaptation to the degree of environmental predictability in rotifers.</title>
        <authorList>
            <person name="Franch-Gras L."/>
            <person name="Hahn C."/>
            <person name="Garcia-Roger E.M."/>
            <person name="Carmona M.J."/>
            <person name="Serra M."/>
            <person name="Gomez A."/>
        </authorList>
    </citation>
    <scope>NUCLEOTIDE SEQUENCE [LARGE SCALE GENOMIC DNA]</scope>
    <source>
        <strain evidence="8">HYR1</strain>
    </source>
</reference>
<name>A0A3M7RI37_BRAPC</name>
<keyword evidence="2" id="KW-0507">mRNA processing</keyword>
<evidence type="ECO:0000256" key="2">
    <source>
        <dbReference type="ARBA" id="ARBA00022664"/>
    </source>
</evidence>
<protein>
    <submittedName>
        <fullName evidence="8">Pre-mRNA-splicing factor CWC25-like protein</fullName>
    </submittedName>
</protein>
<accession>A0A3M7RI37</accession>
<dbReference type="GO" id="GO:0006397">
    <property type="term" value="P:mRNA processing"/>
    <property type="evidence" value="ECO:0007669"/>
    <property type="project" value="UniProtKB-KW"/>
</dbReference>
<dbReference type="EMBL" id="REGN01003370">
    <property type="protein sequence ID" value="RNA22958.1"/>
    <property type="molecule type" value="Genomic_DNA"/>
</dbReference>
<dbReference type="GO" id="GO:0008380">
    <property type="term" value="P:RNA splicing"/>
    <property type="evidence" value="ECO:0007669"/>
    <property type="project" value="UniProtKB-KW"/>
</dbReference>
<comment type="subcellular location">
    <subcellularLocation>
        <location evidence="1">Nucleus</location>
    </subcellularLocation>
</comment>
<dbReference type="AlphaFoldDB" id="A0A3M7RI37"/>
<evidence type="ECO:0000313" key="8">
    <source>
        <dbReference type="EMBL" id="RNA22958.1"/>
    </source>
</evidence>
<evidence type="ECO:0000256" key="6">
    <source>
        <dbReference type="ARBA" id="ARBA00023242"/>
    </source>
</evidence>
<feature type="compositionally biased region" description="Polar residues" evidence="7">
    <location>
        <begin position="63"/>
        <end position="74"/>
    </location>
</feature>
<dbReference type="InterPro" id="IPR022209">
    <property type="entry name" value="CWC25"/>
</dbReference>
<sequence>MSKKMQTIDPAERSKIARLQSEIKQESDKKIEWLYSGNKIDRDAYLLGRPINKLLIEKEQDESQQSQFQASTIDMENKIREDPLFEIKDTGQEKNS</sequence>
<dbReference type="OrthoDB" id="21123at2759"/>
<keyword evidence="4" id="KW-0175">Coiled coil</keyword>
<keyword evidence="9" id="KW-1185">Reference proteome</keyword>
<evidence type="ECO:0000256" key="3">
    <source>
        <dbReference type="ARBA" id="ARBA00022728"/>
    </source>
</evidence>
<evidence type="ECO:0000256" key="1">
    <source>
        <dbReference type="ARBA" id="ARBA00004123"/>
    </source>
</evidence>
<feature type="region of interest" description="Disordered" evidence="7">
    <location>
        <begin position="60"/>
        <end position="96"/>
    </location>
</feature>
<organism evidence="8 9">
    <name type="scientific">Brachionus plicatilis</name>
    <name type="common">Marine rotifer</name>
    <name type="synonym">Brachionus muelleri</name>
    <dbReference type="NCBI Taxonomy" id="10195"/>
    <lineage>
        <taxon>Eukaryota</taxon>
        <taxon>Metazoa</taxon>
        <taxon>Spiralia</taxon>
        <taxon>Gnathifera</taxon>
        <taxon>Rotifera</taxon>
        <taxon>Eurotatoria</taxon>
        <taxon>Monogononta</taxon>
        <taxon>Pseudotrocha</taxon>
        <taxon>Ploima</taxon>
        <taxon>Brachionidae</taxon>
        <taxon>Brachionus</taxon>
    </lineage>
</organism>
<proteinExistence type="predicted"/>
<evidence type="ECO:0000256" key="4">
    <source>
        <dbReference type="ARBA" id="ARBA00023054"/>
    </source>
</evidence>